<comment type="caution">
    <text evidence="1">The sequence shown here is derived from an EMBL/GenBank/DDBJ whole genome shotgun (WGS) entry which is preliminary data.</text>
</comment>
<sequence>MGIGLSGCGANNSPPDLAIAFARTTVTGTEDLLVGRYTAQGHPQGHLINLGSLGLVAQSQIMASHGRLLWVTTGSALYQLTPSGHAHLIWKAPSHRTILSVDYISGRLWAIVERVNGQSVDLYCQHHGHFVQVLQGPLAITTLYPAHQGQMVILRVWPDKAQVTLWGYSRGVIQNWTVPHVPQGSVAVGARNVYLPVTEGLRKFGIEILPLTHLGHRQLHMFSSVKDAVIEVIPSHPAYGLTLKGLIPLTGVSFSDQDLVKWPQPLQTTVTSVLSSSWVIILDGPSQGLWFNARGDRFGPAFQVIAPPNTFPRAVQPWNA</sequence>
<dbReference type="Proteomes" id="UP000242705">
    <property type="component" value="Unassembled WGS sequence"/>
</dbReference>
<dbReference type="EMBL" id="PXYX01000006">
    <property type="protein sequence ID" value="PSR28604.1"/>
    <property type="molecule type" value="Genomic_DNA"/>
</dbReference>
<reference evidence="1 2" key="1">
    <citation type="journal article" date="2014" name="BMC Genomics">
        <title>Comparison of environmental and isolate Sulfobacillus genomes reveals diverse carbon, sulfur, nitrogen, and hydrogen metabolisms.</title>
        <authorList>
            <person name="Justice N.B."/>
            <person name="Norman A."/>
            <person name="Brown C.T."/>
            <person name="Singh A."/>
            <person name="Thomas B.C."/>
            <person name="Banfield J.F."/>
        </authorList>
    </citation>
    <scope>NUCLEOTIDE SEQUENCE [LARGE SCALE GENOMIC DNA]</scope>
    <source>
        <strain evidence="1">AMDSBA5</strain>
    </source>
</reference>
<protein>
    <submittedName>
        <fullName evidence="1">Uncharacterized protein</fullName>
    </submittedName>
</protein>
<proteinExistence type="predicted"/>
<gene>
    <name evidence="1" type="ORF">C7B47_05450</name>
</gene>
<dbReference type="AlphaFoldDB" id="A0A2T2X276"/>
<evidence type="ECO:0000313" key="2">
    <source>
        <dbReference type="Proteomes" id="UP000242705"/>
    </source>
</evidence>
<accession>A0A2T2X276</accession>
<organism evidence="1 2">
    <name type="scientific">Sulfobacillus thermosulfidooxidans</name>
    <dbReference type="NCBI Taxonomy" id="28034"/>
    <lineage>
        <taxon>Bacteria</taxon>
        <taxon>Bacillati</taxon>
        <taxon>Bacillota</taxon>
        <taxon>Clostridia</taxon>
        <taxon>Eubacteriales</taxon>
        <taxon>Clostridiales Family XVII. Incertae Sedis</taxon>
        <taxon>Sulfobacillus</taxon>
    </lineage>
</organism>
<name>A0A2T2X276_SULTH</name>
<evidence type="ECO:0000313" key="1">
    <source>
        <dbReference type="EMBL" id="PSR28604.1"/>
    </source>
</evidence>